<evidence type="ECO:0000259" key="7">
    <source>
        <dbReference type="PROSITE" id="PS51903"/>
    </source>
</evidence>
<dbReference type="SMART" id="SM01086">
    <property type="entry name" value="ClpB_D2-small"/>
    <property type="match status" value="1"/>
</dbReference>
<dbReference type="FunFam" id="3.40.50.300:FF:000025">
    <property type="entry name" value="ATP-dependent Clp protease subunit"/>
    <property type="match status" value="1"/>
</dbReference>
<dbReference type="Pfam" id="PF02861">
    <property type="entry name" value="Clp_N"/>
    <property type="match status" value="1"/>
</dbReference>
<evidence type="ECO:0000256" key="2">
    <source>
        <dbReference type="ARBA" id="ARBA00022737"/>
    </source>
</evidence>
<dbReference type="Pfam" id="PF17871">
    <property type="entry name" value="AAA_lid_9"/>
    <property type="match status" value="1"/>
</dbReference>
<dbReference type="InterPro" id="IPR050130">
    <property type="entry name" value="ClpA_ClpB"/>
</dbReference>
<evidence type="ECO:0000256" key="3">
    <source>
        <dbReference type="ARBA" id="ARBA00022741"/>
    </source>
</evidence>
<keyword evidence="5" id="KW-0143">Chaperone</keyword>
<gene>
    <name evidence="8" type="primary">clpB_1</name>
    <name evidence="8" type="ORF">SPMU_19570</name>
</gene>
<evidence type="ECO:0000256" key="4">
    <source>
        <dbReference type="ARBA" id="ARBA00022840"/>
    </source>
</evidence>
<accession>A0A245ZMK1</accession>
<dbReference type="InterPro" id="IPR041546">
    <property type="entry name" value="ClpA/ClpB_AAA_lid"/>
</dbReference>
<dbReference type="Pfam" id="PF07724">
    <property type="entry name" value="AAA_2"/>
    <property type="match status" value="1"/>
</dbReference>
<dbReference type="InterPro" id="IPR003959">
    <property type="entry name" value="ATPase_AAA_core"/>
</dbReference>
<evidence type="ECO:0000313" key="9">
    <source>
        <dbReference type="Proteomes" id="UP000197783"/>
    </source>
</evidence>
<evidence type="ECO:0000256" key="6">
    <source>
        <dbReference type="PROSITE-ProRule" id="PRU01251"/>
    </source>
</evidence>
<dbReference type="CDD" id="cd19499">
    <property type="entry name" value="RecA-like_ClpB_Hsp104-like"/>
    <property type="match status" value="1"/>
</dbReference>
<comment type="caution">
    <text evidence="8">The sequence shown here is derived from an EMBL/GenBank/DDBJ whole genome shotgun (WGS) entry which is preliminary data.</text>
</comment>
<sequence>MTGFTLSELVGRLGPAARQSLEGAHGFAKMRGNAYVELVHWIHLLVQDSSGDVAAIRAAFGLDEAALSRDIVGSLDIVPRGASAVANFSEQTFEVMQQGWLYTSLKFGAAKVRTGHLIYGMLRTPNLRNALVAISGEWRKVDAERLGDEFDAIVKSSTEATVVEEAAPSPSSGGAYAQTGEALAKYSTDLTAKARAGEIDAVVGRDAEIRQLIDVLLRRRQNNPILVGEAGVGKTAVVEGFARRIADGDVPPALRDVTLRALDVTLMQAGAGVKGEFEKRLRQVIDEVEGAASPVILFIDEAHTLVGAGGQAGTGDAANLLKPALARGRLRTIAATTYAEYRQYFEKDPALTRRFQTVDVAEPETTVAVDMLRSVVPAMEAHHAVVMLDEAVTAAVTLSHRYVPARQLPDKAVSLLDTAAARVAVSQHATPAAVEDRRRRLELLEAERCVVERETQGRYRKDDRLADLDGEIADARHALEAVEAKWAAEKEALEAVRTARDGDLAELDEAIAKAREAAGDDPMVFGVVDADAIAAVVGDWTGIPVGRMVKDEIASVLSIGDALKKRVIGQDHAMDAIAKRIQTSRAKLDNPAKPVGVFMLCGPSGVGKTETAHALSELLFSGDDSMIVINMSEFQEAHTVSTLKGAPAGYVGYGQGGVLTEAVRRRPYSVVLLDEVEKAHPDVHEMFFQVFDKGFMNDAEGRHIDFRNTVILLTSNVGTDLIATLTEDEEMAPTAEGLATALRPELLKVFPPALLGRLSVLPYYPLSRDMLAGIVRLHLGRVERRIRDNHGIMLAIDPAVVDHIVARCTEAASGGRMIDAILTNTMLPDMSVALLERRMRGEDVKRIDVRVEGDALAYSFDDAAAPVAAIVETTSDPATAEAA</sequence>
<dbReference type="SMART" id="SM00382">
    <property type="entry name" value="AAA"/>
    <property type="match status" value="2"/>
</dbReference>
<dbReference type="InterPro" id="IPR017729">
    <property type="entry name" value="ATPase_T6SS_ClpV1"/>
</dbReference>
<dbReference type="Proteomes" id="UP000197783">
    <property type="component" value="Unassembled WGS sequence"/>
</dbReference>
<dbReference type="CDD" id="cd00009">
    <property type="entry name" value="AAA"/>
    <property type="match status" value="1"/>
</dbReference>
<dbReference type="Gene3D" id="1.10.8.60">
    <property type="match status" value="1"/>
</dbReference>
<dbReference type="RefSeq" id="WP_088333624.1">
    <property type="nucleotide sequence ID" value="NZ_NBBJ01000002.1"/>
</dbReference>
<keyword evidence="9" id="KW-1185">Reference proteome</keyword>
<dbReference type="InterPro" id="IPR027417">
    <property type="entry name" value="P-loop_NTPase"/>
</dbReference>
<dbReference type="SUPFAM" id="SSF81923">
    <property type="entry name" value="Double Clp-N motif"/>
    <property type="match status" value="1"/>
</dbReference>
<dbReference type="AlphaFoldDB" id="A0A245ZMK1"/>
<dbReference type="InterPro" id="IPR036628">
    <property type="entry name" value="Clp_N_dom_sf"/>
</dbReference>
<dbReference type="NCBIfam" id="TIGR03345">
    <property type="entry name" value="VI_ClpV1"/>
    <property type="match status" value="1"/>
</dbReference>
<reference evidence="8 9" key="1">
    <citation type="submission" date="2017-03" db="EMBL/GenBank/DDBJ databases">
        <title>Genome sequence of Sphingomonas mucosissima DSM 17494.</title>
        <authorList>
            <person name="Poehlein A."/>
            <person name="Wuebbeler J.H."/>
            <person name="Steinbuechel A."/>
            <person name="Daniel R."/>
        </authorList>
    </citation>
    <scope>NUCLEOTIDE SEQUENCE [LARGE SCALE GENOMIC DNA]</scope>
    <source>
        <strain evidence="8 9">DSM 17494</strain>
    </source>
</reference>
<evidence type="ECO:0000256" key="5">
    <source>
        <dbReference type="ARBA" id="ARBA00023186"/>
    </source>
</evidence>
<dbReference type="GO" id="GO:0016887">
    <property type="term" value="F:ATP hydrolysis activity"/>
    <property type="evidence" value="ECO:0007669"/>
    <property type="project" value="InterPro"/>
</dbReference>
<dbReference type="InterPro" id="IPR003593">
    <property type="entry name" value="AAA+_ATPase"/>
</dbReference>
<protein>
    <submittedName>
        <fullName evidence="8">Chaperone protein ClpB</fullName>
    </submittedName>
</protein>
<dbReference type="PROSITE" id="PS00870">
    <property type="entry name" value="CLPAB_1"/>
    <property type="match status" value="1"/>
</dbReference>
<dbReference type="Gene3D" id="3.40.50.300">
    <property type="entry name" value="P-loop containing nucleotide triphosphate hydrolases"/>
    <property type="match status" value="3"/>
</dbReference>
<dbReference type="SUPFAM" id="SSF52540">
    <property type="entry name" value="P-loop containing nucleoside triphosphate hydrolases"/>
    <property type="match status" value="2"/>
</dbReference>
<dbReference type="EMBL" id="NBBJ01000002">
    <property type="protein sequence ID" value="OWK30965.1"/>
    <property type="molecule type" value="Genomic_DNA"/>
</dbReference>
<keyword evidence="2 6" id="KW-0677">Repeat</keyword>
<dbReference type="PANTHER" id="PTHR11638:SF184">
    <property type="entry name" value="ATPASE WITH CHAPERONE ACTIVITY"/>
    <property type="match status" value="1"/>
</dbReference>
<dbReference type="InterPro" id="IPR001270">
    <property type="entry name" value="ClpA/B"/>
</dbReference>
<dbReference type="PANTHER" id="PTHR11638">
    <property type="entry name" value="ATP-DEPENDENT CLP PROTEASE"/>
    <property type="match status" value="1"/>
</dbReference>
<feature type="domain" description="Clp R" evidence="7">
    <location>
        <begin position="10"/>
        <end position="156"/>
    </location>
</feature>
<dbReference type="GO" id="GO:0005737">
    <property type="term" value="C:cytoplasm"/>
    <property type="evidence" value="ECO:0007669"/>
    <property type="project" value="TreeGrafter"/>
</dbReference>
<comment type="similarity">
    <text evidence="1">Belongs to the ClpA/ClpB family.</text>
</comment>
<dbReference type="InterPro" id="IPR004176">
    <property type="entry name" value="Clp_R_N"/>
</dbReference>
<proteinExistence type="inferred from homology"/>
<dbReference type="GO" id="GO:0005524">
    <property type="term" value="F:ATP binding"/>
    <property type="evidence" value="ECO:0007669"/>
    <property type="project" value="UniProtKB-KW"/>
</dbReference>
<dbReference type="OrthoDB" id="9803641at2"/>
<dbReference type="InterPro" id="IPR019489">
    <property type="entry name" value="Clp_ATPase_C"/>
</dbReference>
<organism evidence="8 9">
    <name type="scientific">Sphingomonas mucosissima</name>
    <dbReference type="NCBI Taxonomy" id="370959"/>
    <lineage>
        <taxon>Bacteria</taxon>
        <taxon>Pseudomonadati</taxon>
        <taxon>Pseudomonadota</taxon>
        <taxon>Alphaproteobacteria</taxon>
        <taxon>Sphingomonadales</taxon>
        <taxon>Sphingomonadaceae</taxon>
        <taxon>Sphingomonas</taxon>
    </lineage>
</organism>
<dbReference type="Pfam" id="PF10431">
    <property type="entry name" value="ClpB_D2-small"/>
    <property type="match status" value="1"/>
</dbReference>
<evidence type="ECO:0000256" key="1">
    <source>
        <dbReference type="ARBA" id="ARBA00008675"/>
    </source>
</evidence>
<name>A0A245ZMK1_9SPHN</name>
<dbReference type="PROSITE" id="PS51903">
    <property type="entry name" value="CLP_R"/>
    <property type="match status" value="1"/>
</dbReference>
<dbReference type="GO" id="GO:0034605">
    <property type="term" value="P:cellular response to heat"/>
    <property type="evidence" value="ECO:0007669"/>
    <property type="project" value="TreeGrafter"/>
</dbReference>
<dbReference type="Gene3D" id="1.10.1780.10">
    <property type="entry name" value="Clp, N-terminal domain"/>
    <property type="match status" value="1"/>
</dbReference>
<keyword evidence="3" id="KW-0547">Nucleotide-binding</keyword>
<dbReference type="InterPro" id="IPR018368">
    <property type="entry name" value="ClpA/B_CS1"/>
</dbReference>
<keyword evidence="4" id="KW-0067">ATP-binding</keyword>
<evidence type="ECO:0000313" key="8">
    <source>
        <dbReference type="EMBL" id="OWK30965.1"/>
    </source>
</evidence>
<dbReference type="Pfam" id="PF00004">
    <property type="entry name" value="AAA"/>
    <property type="match status" value="1"/>
</dbReference>
<dbReference type="PRINTS" id="PR00300">
    <property type="entry name" value="CLPPROTEASEA"/>
</dbReference>